<gene>
    <name evidence="2" type="ORF">OIU84_021122</name>
</gene>
<dbReference type="EMBL" id="JAPFFJ010000004">
    <property type="protein sequence ID" value="KAJ6429657.1"/>
    <property type="molecule type" value="Genomic_DNA"/>
</dbReference>
<reference evidence="2 3" key="1">
    <citation type="journal article" date="2023" name="Int. J. Mol. Sci.">
        <title>De Novo Assembly and Annotation of 11 Diverse Shrub Willow (Salix) Genomes Reveals Novel Gene Organization in Sex-Linked Regions.</title>
        <authorList>
            <person name="Hyden B."/>
            <person name="Feng K."/>
            <person name="Yates T.B."/>
            <person name="Jawdy S."/>
            <person name="Cereghino C."/>
            <person name="Smart L.B."/>
            <person name="Muchero W."/>
        </authorList>
    </citation>
    <scope>NUCLEOTIDE SEQUENCE [LARGE SCALE GENOMIC DNA]</scope>
    <source>
        <tissue evidence="2">Shoot tip</tissue>
    </source>
</reference>
<keyword evidence="3" id="KW-1185">Reference proteome</keyword>
<feature type="domain" description="DUF4378" evidence="1">
    <location>
        <begin position="255"/>
        <end position="407"/>
    </location>
</feature>
<evidence type="ECO:0000313" key="2">
    <source>
        <dbReference type="EMBL" id="KAJ6429657.1"/>
    </source>
</evidence>
<accession>A0AAD6PGN6</accession>
<dbReference type="PANTHER" id="PTHR21726:SF29">
    <property type="entry name" value="EXPRESSED PROTEIN"/>
    <property type="match status" value="1"/>
</dbReference>
<name>A0AAD6PGN6_9ROSI</name>
<dbReference type="Pfam" id="PF14309">
    <property type="entry name" value="DUF4378"/>
    <property type="match status" value="1"/>
</dbReference>
<dbReference type="Proteomes" id="UP001162972">
    <property type="component" value="Chromosome 8"/>
</dbReference>
<dbReference type="PANTHER" id="PTHR21726">
    <property type="entry name" value="PHOSPHATIDYLINOSITOL N-ACETYLGLUCOSAMINYLTRANSFERASE SUBUNIT P DOWN SYNDROME CRITICAL REGION PROTEIN 5 -RELATED"/>
    <property type="match status" value="1"/>
</dbReference>
<dbReference type="AlphaFoldDB" id="A0AAD6PGN6"/>
<comment type="caution">
    <text evidence="2">The sequence shown here is derived from an EMBL/GenBank/DDBJ whole genome shotgun (WGS) entry which is preliminary data.</text>
</comment>
<organism evidence="2 3">
    <name type="scientific">Salix udensis</name>
    <dbReference type="NCBI Taxonomy" id="889485"/>
    <lineage>
        <taxon>Eukaryota</taxon>
        <taxon>Viridiplantae</taxon>
        <taxon>Streptophyta</taxon>
        <taxon>Embryophyta</taxon>
        <taxon>Tracheophyta</taxon>
        <taxon>Spermatophyta</taxon>
        <taxon>Magnoliopsida</taxon>
        <taxon>eudicotyledons</taxon>
        <taxon>Gunneridae</taxon>
        <taxon>Pentapetalae</taxon>
        <taxon>rosids</taxon>
        <taxon>fabids</taxon>
        <taxon>Malpighiales</taxon>
        <taxon>Salicaceae</taxon>
        <taxon>Saliceae</taxon>
        <taxon>Salix</taxon>
    </lineage>
</organism>
<dbReference type="InterPro" id="IPR025486">
    <property type="entry name" value="DUF4378"/>
</dbReference>
<sequence>MLRKNQVVDNKLIDRNQKAVEPNLVIDRHFSWTEESKRKGMDVVSFTFTAPLTRSMPGSETPTQAVQKNSGAYMDNRSKRLLLDTDSMKLSSVGYNAALHQGYMITRIKVPHAQISQIAAMILPLPYSPQIPAALRLKHIFQGVDEMDCSSKSNDARQLLDCRRPSPVSVLEHSFSTESSNSLDSMDSCSTEGSKHCSSIQTQGALGLSSTKRVHFVDADMDLSDSGSSTSTGTVARKHANMLAVTGLVRSKKWEVQYVKKILCNLELKFQDLSLGRASEIINPHLFHQLERKKNMLESDGGDEARLERKVLFDCASECLDLRCRRHVGGGYKAWVKGTTMVRRKEWLAEDIYKEISEWNRMGDCMVDELVDKDMSSQYGRWQDFEVDAYSLGVEFERQIFNSLVNEVVADILRF</sequence>
<evidence type="ECO:0000313" key="3">
    <source>
        <dbReference type="Proteomes" id="UP001162972"/>
    </source>
</evidence>
<proteinExistence type="predicted"/>
<protein>
    <recommendedName>
        <fullName evidence="1">DUF4378 domain-containing protein</fullName>
    </recommendedName>
</protein>
<evidence type="ECO:0000259" key="1">
    <source>
        <dbReference type="Pfam" id="PF14309"/>
    </source>
</evidence>